<evidence type="ECO:0000313" key="2">
    <source>
        <dbReference type="Proteomes" id="UP000192276"/>
    </source>
</evidence>
<evidence type="ECO:0000313" key="1">
    <source>
        <dbReference type="EMBL" id="OQP68058.1"/>
    </source>
</evidence>
<dbReference type="AlphaFoldDB" id="A0A1V9GC61"/>
<dbReference type="STRING" id="550983.A4R26_11240"/>
<keyword evidence="2" id="KW-1185">Reference proteome</keyword>
<protein>
    <recommendedName>
        <fullName evidence="3">DUF2251 domain-containing protein</fullName>
    </recommendedName>
</protein>
<reference evidence="2" key="1">
    <citation type="submission" date="2016-04" db="EMBL/GenBank/DDBJ databases">
        <authorList>
            <person name="Chen L."/>
            <person name="Zhuang W."/>
            <person name="Wang G."/>
        </authorList>
    </citation>
    <scope>NUCLEOTIDE SEQUENCE [LARGE SCALE GENOMIC DNA]</scope>
    <source>
        <strain evidence="2">208</strain>
    </source>
</reference>
<dbReference type="InterPro" id="IPR014449">
    <property type="entry name" value="UCP007050_HI0931"/>
</dbReference>
<dbReference type="Pfam" id="PF10008">
    <property type="entry name" value="DUF2251"/>
    <property type="match status" value="1"/>
</dbReference>
<sequence length="139" mass="16004">MSDMNGYLLREQAYTAGDSTFVECTNEENNFAVVFEDDTDTGYFYAMEVEPGTGKQTILDAVHIYNIEEVPAQQRQGTIRIIWSKDWQRCALIINNYCHAVFDFENQGGYCRNEFPPPNSIWTKGERTLTNEMVAAFFK</sequence>
<evidence type="ECO:0008006" key="3">
    <source>
        <dbReference type="Google" id="ProtNLM"/>
    </source>
</evidence>
<proteinExistence type="predicted"/>
<dbReference type="EMBL" id="LWBP01000002">
    <property type="protein sequence ID" value="OQP68058.1"/>
    <property type="molecule type" value="Genomic_DNA"/>
</dbReference>
<gene>
    <name evidence="1" type="ORF">A4R26_11240</name>
</gene>
<comment type="caution">
    <text evidence="1">The sequence shown here is derived from an EMBL/GenBank/DDBJ whole genome shotgun (WGS) entry which is preliminary data.</text>
</comment>
<organism evidence="1 2">
    <name type="scientific">Niastella populi</name>
    <dbReference type="NCBI Taxonomy" id="550983"/>
    <lineage>
        <taxon>Bacteria</taxon>
        <taxon>Pseudomonadati</taxon>
        <taxon>Bacteroidota</taxon>
        <taxon>Chitinophagia</taxon>
        <taxon>Chitinophagales</taxon>
        <taxon>Chitinophagaceae</taxon>
        <taxon>Niastella</taxon>
    </lineage>
</organism>
<accession>A0A1V9GC61</accession>
<dbReference type="Proteomes" id="UP000192276">
    <property type="component" value="Unassembled WGS sequence"/>
</dbReference>
<name>A0A1V9GC61_9BACT</name>